<dbReference type="SUPFAM" id="SSF82199">
    <property type="entry name" value="SET domain"/>
    <property type="match status" value="1"/>
</dbReference>
<feature type="compositionally biased region" description="Polar residues" evidence="6">
    <location>
        <begin position="980"/>
        <end position="991"/>
    </location>
</feature>
<evidence type="ECO:0000313" key="9">
    <source>
        <dbReference type="Proteomes" id="UP000217199"/>
    </source>
</evidence>
<evidence type="ECO:0000256" key="6">
    <source>
        <dbReference type="SAM" id="MobiDB-lite"/>
    </source>
</evidence>
<organism evidence="8 9">
    <name type="scientific">Pyrrhoderma noxium</name>
    <dbReference type="NCBI Taxonomy" id="2282107"/>
    <lineage>
        <taxon>Eukaryota</taxon>
        <taxon>Fungi</taxon>
        <taxon>Dikarya</taxon>
        <taxon>Basidiomycota</taxon>
        <taxon>Agaricomycotina</taxon>
        <taxon>Agaricomycetes</taxon>
        <taxon>Hymenochaetales</taxon>
        <taxon>Hymenochaetaceae</taxon>
        <taxon>Pyrrhoderma</taxon>
    </lineage>
</organism>
<feature type="compositionally biased region" description="Gly residues" evidence="6">
    <location>
        <begin position="492"/>
        <end position="504"/>
    </location>
</feature>
<keyword evidence="3" id="KW-0862">Zinc</keyword>
<dbReference type="InterPro" id="IPR011011">
    <property type="entry name" value="Znf_FYVE_PHD"/>
</dbReference>
<proteinExistence type="predicted"/>
<protein>
    <submittedName>
        <fullName evidence="8">Class II aldolase adducin domain-containing</fullName>
    </submittedName>
</protein>
<evidence type="ECO:0000256" key="2">
    <source>
        <dbReference type="ARBA" id="ARBA00022771"/>
    </source>
</evidence>
<dbReference type="EMBL" id="NBII01000009">
    <property type="protein sequence ID" value="PAV15552.1"/>
    <property type="molecule type" value="Genomic_DNA"/>
</dbReference>
<feature type="compositionally biased region" description="Low complexity" evidence="6">
    <location>
        <begin position="319"/>
        <end position="337"/>
    </location>
</feature>
<dbReference type="Gene3D" id="3.30.40.10">
    <property type="entry name" value="Zinc/RING finger domain, C3HC4 (zinc finger)"/>
    <property type="match status" value="1"/>
</dbReference>
<keyword evidence="9" id="KW-1185">Reference proteome</keyword>
<dbReference type="SMART" id="SM00249">
    <property type="entry name" value="PHD"/>
    <property type="match status" value="1"/>
</dbReference>
<dbReference type="SMART" id="SM01007">
    <property type="entry name" value="Aldolase_II"/>
    <property type="match status" value="1"/>
</dbReference>
<dbReference type="SMART" id="SM00317">
    <property type="entry name" value="SET"/>
    <property type="match status" value="1"/>
</dbReference>
<feature type="region of interest" description="Disordered" evidence="6">
    <location>
        <begin position="1480"/>
        <end position="1528"/>
    </location>
</feature>
<feature type="region of interest" description="Disordered" evidence="6">
    <location>
        <begin position="1190"/>
        <end position="1217"/>
    </location>
</feature>
<dbReference type="SUPFAM" id="SSF57903">
    <property type="entry name" value="FYVE/PHD zinc finger"/>
    <property type="match status" value="1"/>
</dbReference>
<comment type="caution">
    <text evidence="8">The sequence shown here is derived from an EMBL/GenBank/DDBJ whole genome shotgun (WGS) entry which is preliminary data.</text>
</comment>
<dbReference type="InterPro" id="IPR036409">
    <property type="entry name" value="Aldolase_II/adducin_N_sf"/>
</dbReference>
<dbReference type="Pfam" id="PF00596">
    <property type="entry name" value="Aldolase_II"/>
    <property type="match status" value="1"/>
</dbReference>
<dbReference type="GO" id="GO:0005856">
    <property type="term" value="C:cytoskeleton"/>
    <property type="evidence" value="ECO:0007669"/>
    <property type="project" value="TreeGrafter"/>
</dbReference>
<feature type="compositionally biased region" description="Low complexity" evidence="6">
    <location>
        <begin position="1113"/>
        <end position="1130"/>
    </location>
</feature>
<name>A0A286U7L2_9AGAM</name>
<keyword evidence="2 5" id="KW-0863">Zinc-finger</keyword>
<dbReference type="PANTHER" id="PTHR10672">
    <property type="entry name" value="ADDUCIN"/>
    <property type="match status" value="1"/>
</dbReference>
<feature type="region of interest" description="Disordered" evidence="6">
    <location>
        <begin position="1638"/>
        <end position="1955"/>
    </location>
</feature>
<dbReference type="Gene3D" id="2.170.270.10">
    <property type="entry name" value="SET domain"/>
    <property type="match status" value="1"/>
</dbReference>
<dbReference type="OrthoDB" id="79252at2759"/>
<keyword evidence="4" id="KW-0156">Chromatin regulator</keyword>
<feature type="compositionally biased region" description="Polar residues" evidence="6">
    <location>
        <begin position="1480"/>
        <end position="1514"/>
    </location>
</feature>
<feature type="region of interest" description="Disordered" evidence="6">
    <location>
        <begin position="971"/>
        <end position="991"/>
    </location>
</feature>
<dbReference type="InParanoid" id="A0A286U7L2"/>
<dbReference type="GO" id="GO:0008270">
    <property type="term" value="F:zinc ion binding"/>
    <property type="evidence" value="ECO:0007669"/>
    <property type="project" value="UniProtKB-KW"/>
</dbReference>
<dbReference type="GO" id="GO:0051015">
    <property type="term" value="F:actin filament binding"/>
    <property type="evidence" value="ECO:0007669"/>
    <property type="project" value="TreeGrafter"/>
</dbReference>
<dbReference type="PROSITE" id="PS50016">
    <property type="entry name" value="ZF_PHD_2"/>
    <property type="match status" value="1"/>
</dbReference>
<dbReference type="InterPro" id="IPR019787">
    <property type="entry name" value="Znf_PHD-finger"/>
</dbReference>
<dbReference type="FunFam" id="3.40.225.10:FF:000009">
    <property type="entry name" value="Class II aldolase/adducin N-terminal"/>
    <property type="match status" value="1"/>
</dbReference>
<feature type="compositionally biased region" description="Low complexity" evidence="6">
    <location>
        <begin position="1645"/>
        <end position="1655"/>
    </location>
</feature>
<reference evidence="8 9" key="1">
    <citation type="journal article" date="2017" name="Mol. Ecol.">
        <title>Comparative and population genomic landscape of Phellinus noxius: A hypervariable fungus causing root rot in trees.</title>
        <authorList>
            <person name="Chung C.L."/>
            <person name="Lee T.J."/>
            <person name="Akiba M."/>
            <person name="Lee H.H."/>
            <person name="Kuo T.H."/>
            <person name="Liu D."/>
            <person name="Ke H.M."/>
            <person name="Yokoi T."/>
            <person name="Roa M.B."/>
            <person name="Lu M.J."/>
            <person name="Chang Y.Y."/>
            <person name="Ann P.J."/>
            <person name="Tsai J.N."/>
            <person name="Chen C.Y."/>
            <person name="Tzean S.S."/>
            <person name="Ota Y."/>
            <person name="Hattori T."/>
            <person name="Sahashi N."/>
            <person name="Liou R.F."/>
            <person name="Kikuchi T."/>
            <person name="Tsai I.J."/>
        </authorList>
    </citation>
    <scope>NUCLEOTIDE SEQUENCE [LARGE SCALE GENOMIC DNA]</scope>
    <source>
        <strain evidence="8 9">FFPRI411160</strain>
    </source>
</reference>
<feature type="compositionally biased region" description="Polar residues" evidence="6">
    <location>
        <begin position="1870"/>
        <end position="1889"/>
    </location>
</feature>
<evidence type="ECO:0000256" key="3">
    <source>
        <dbReference type="ARBA" id="ARBA00022833"/>
    </source>
</evidence>
<keyword evidence="1" id="KW-0479">Metal-binding</keyword>
<feature type="region of interest" description="Disordered" evidence="6">
    <location>
        <begin position="319"/>
        <end position="358"/>
    </location>
</feature>
<dbReference type="STRING" id="2282107.A0A286U7L2"/>
<evidence type="ECO:0000259" key="7">
    <source>
        <dbReference type="PROSITE" id="PS50016"/>
    </source>
</evidence>
<feature type="domain" description="PHD-type" evidence="7">
    <location>
        <begin position="387"/>
        <end position="435"/>
    </location>
</feature>
<dbReference type="Gene3D" id="3.40.225.10">
    <property type="entry name" value="Class II aldolase/adducin N-terminal domain"/>
    <property type="match status" value="1"/>
</dbReference>
<evidence type="ECO:0000313" key="8">
    <source>
        <dbReference type="EMBL" id="PAV15552.1"/>
    </source>
</evidence>
<dbReference type="GO" id="GO:0006325">
    <property type="term" value="P:chromatin organization"/>
    <property type="evidence" value="ECO:0007669"/>
    <property type="project" value="UniProtKB-KW"/>
</dbReference>
<dbReference type="Proteomes" id="UP000217199">
    <property type="component" value="Unassembled WGS sequence"/>
</dbReference>
<gene>
    <name evidence="8" type="ORF">PNOK_0841000</name>
</gene>
<evidence type="ECO:0000256" key="4">
    <source>
        <dbReference type="ARBA" id="ARBA00022853"/>
    </source>
</evidence>
<dbReference type="InterPro" id="IPR001965">
    <property type="entry name" value="Znf_PHD"/>
</dbReference>
<dbReference type="InterPro" id="IPR001214">
    <property type="entry name" value="SET_dom"/>
</dbReference>
<feature type="region of interest" description="Disordered" evidence="6">
    <location>
        <begin position="448"/>
        <end position="507"/>
    </location>
</feature>
<dbReference type="PANTHER" id="PTHR10672:SF41">
    <property type="entry name" value="CLASS II ALDOLASE_ADDUCIN DOMAIN PROTEIN (AFU_ORTHOLOGUE AFUA_3G01330)"/>
    <property type="match status" value="1"/>
</dbReference>
<feature type="compositionally biased region" description="Low complexity" evidence="6">
    <location>
        <begin position="1938"/>
        <end position="1955"/>
    </location>
</feature>
<accession>A0A286U7L2</accession>
<evidence type="ECO:0000256" key="1">
    <source>
        <dbReference type="ARBA" id="ARBA00022723"/>
    </source>
</evidence>
<dbReference type="InterPro" id="IPR001303">
    <property type="entry name" value="Aldolase_II/adducin_N"/>
</dbReference>
<dbReference type="Pfam" id="PF00628">
    <property type="entry name" value="PHD"/>
    <property type="match status" value="1"/>
</dbReference>
<dbReference type="NCBIfam" id="NF004855">
    <property type="entry name" value="PRK06208.1"/>
    <property type="match status" value="1"/>
</dbReference>
<evidence type="ECO:0000256" key="5">
    <source>
        <dbReference type="PROSITE-ProRule" id="PRU00146"/>
    </source>
</evidence>
<feature type="compositionally biased region" description="Polar residues" evidence="6">
    <location>
        <begin position="1131"/>
        <end position="1145"/>
    </location>
</feature>
<sequence>MSPVASPLHPALMVHMKKGHNNGVVTSNTLDTFLRPPAFTDKLEEREYLKFRLAQAFRIFGKLGYDEGVAGHITVRDPIKTRCFWVNPFGLHFSLIQPGDLLLVDHTGAILDESGPLRLLNTAAFMIHSAIHDARPDVLCAAHSHSIYGRAFSSLGKELDMITQDACAFYKDHAVYRQFNGVVLAEEEGRKIAECLGSKKNHGLLVATASIEATVRYFTLLEKNCHTQLLADAAGAPIKIGDYEAEDTYKTVGTISGGWFSGRPMFQQLEKEEGMLPTPFNAQLSSNPPQIVPAKRKRTNNGAHSPALTNNYAHHNLINGNSIINNNNNNNSNNNNNYRVQQQPYEPHTRPGLSPPLNSLPFTPQLPPSPFTYVDVGGVTPASVSEDIKCICGFNDDDGFTIACDVCGRWSHMSCFGLNNSRVPDEWSCVECEPRPVDAQAARELQLRRRSALQSSLSSRDEPMPLNGPVTTKKRKERRVSAVPMSQSASGSGHGHGHGQGQGLGHADIHASAHDNEHIDIEDEWRSSYVHITEDEIPGDATRAKLRLVAQDWRGVTALADDFDADSRSRSGSSGHMTKTTAPIPGESLIAPFTSTVIPSASYLSDPLNGYAQLGMPKPYVHLVPPPLSVALDARMTGNETRFVRSGCRPNAVLRPVLCSSQQARNSHLNGEHAVAQENDDTGVLKFAIYALRDLKACEEVVLGWEWDDGAVVHQLPALIEEGSRAGPSKMTPHHIKRLRLQMQTIVESLKSNFVTCACGNAARDCAIRLMEEFSNDERSLLGVPRNNTYPNGNGIDATRSYYDSRSSSGTPLPHECSPVNRHPTSLSSLRELTRNSRAKEKARVANRSQRDLGPLVGTRRGITTRVTGGAHEGGLRGVTVAQGDVWDRYGQLETVENRTDQVLPSKLNRKGKGKVSGTISSTITAGSYSHQPESILFSGMRQDGDVTIQENKMPPKMRKRWMHEKMALISDDRGHDQSKNSSGDSTTFTSNVQENNIRDENGHTSSINISSLSLSIGEMSDRSESQFMPPPPPPSAPAGSRLSPNISSPVSIISNHSFTTEAPRRPSTLFSLLNEHPVSPISTSKRLETPLVKGPVSIEIDEAASVIVNNHPRSITPLSSSQSTRSLSSEPQQQSQVTDRSPSPNVEPGPDSTASLDEDSQLVLEDEEEFLDARESRELSHDTIQAVQATLPSNPSTPRERSPTPQIQDTISSQPDVSMQDISEEVVATSQTPLESPVMLFKEELMEVEAKRRAASTRREEEITDVSTEEIIVPSPVLTGSLENIRDDPKSPTRSPTNVSADLEALDVNAEIKSDGGKVTSSVEDLVDVYRVNTMEDEMTEVLPKDLDVNMESESEPKLELGAKDEDVNAFESNNNIQDTSRVQTIVDIRVQIPSPAIEQHLSSKVSQLLNSPEPESVSASENGDIHLSQIVLEKLSPTADYSPKNHELSGDNLPHVKDDEKVYSPLNIQRDISPALSTASTVEQPTPIHSGSSTEANVLNPQPSIISSNTDSNQKERDSPDILATATTAHPERQIVRRTMAAYKERKKRQREEEAAKAAIASPVTPAAQFPPSNEALDTMTSKIDRPEDESNFVVVEPLVSLDTQGIVPTKEGQNVSPIQDTLVRNEAGGLIEPVSSTVVLNSQQQDRSPSPDSMEERVDFSPTPEPELKNMVPTHANQDDLNMDDSKQVPIRSPTLRPTKEEGEIIGSSPVLPKTKPIGIEPIQQAQTQRERAQSIPISKPLSTPSSSSHSPNIDQSRYRANSRGHTPPRQPRALRDPMPPPQSHRFQSPNAPGPSPHTVPEEKKLVGRIQWDRPPPTQVPPPKLSMRISSAPVKDPPPNKPLSAGTNPAPLLSRMPPLPPKHDHTAGQSGNDMNPRSGMNSSGRSNPPVAPRNMMMAQRGQQPPRGPHALTQRDLPRERGRDYSRDRDREHYSPPRGRQSGRGRSWSRAGR</sequence>
<feature type="region of interest" description="Disordered" evidence="6">
    <location>
        <begin position="1112"/>
        <end position="1159"/>
    </location>
</feature>
<dbReference type="InterPro" id="IPR013083">
    <property type="entry name" value="Znf_RING/FYVE/PHD"/>
</dbReference>
<dbReference type="SUPFAM" id="SSF53639">
    <property type="entry name" value="AraD/HMP-PK domain-like"/>
    <property type="match status" value="1"/>
</dbReference>
<feature type="compositionally biased region" description="Low complexity" evidence="6">
    <location>
        <begin position="1738"/>
        <end position="1759"/>
    </location>
</feature>
<feature type="compositionally biased region" description="Basic and acidic residues" evidence="6">
    <location>
        <begin position="1918"/>
        <end position="1937"/>
    </location>
</feature>
<feature type="region of interest" description="Disordered" evidence="6">
    <location>
        <begin position="803"/>
        <end position="826"/>
    </location>
</feature>
<feature type="compositionally biased region" description="Pro residues" evidence="6">
    <location>
        <begin position="1817"/>
        <end position="1827"/>
    </location>
</feature>
<dbReference type="InterPro" id="IPR046341">
    <property type="entry name" value="SET_dom_sf"/>
</dbReference>
<feature type="region of interest" description="Disordered" evidence="6">
    <location>
        <begin position="1019"/>
        <end position="1049"/>
    </location>
</feature>
<dbReference type="InterPro" id="IPR051017">
    <property type="entry name" value="Aldolase-II_Adducin_sf"/>
</dbReference>